<proteinExistence type="predicted"/>
<keyword evidence="3" id="KW-1185">Reference proteome</keyword>
<evidence type="ECO:0000256" key="1">
    <source>
        <dbReference type="SAM" id="Coils"/>
    </source>
</evidence>
<evidence type="ECO:0000313" key="3">
    <source>
        <dbReference type="Proteomes" id="UP000815677"/>
    </source>
</evidence>
<gene>
    <name evidence="2" type="ORF">MCHLO_03943</name>
</gene>
<keyword evidence="1" id="KW-0175">Coiled coil</keyword>
<dbReference type="EMBL" id="DF842486">
    <property type="protein sequence ID" value="GAT46411.1"/>
    <property type="molecule type" value="Genomic_DNA"/>
</dbReference>
<protein>
    <submittedName>
        <fullName evidence="2">Uncharacterized protein</fullName>
    </submittedName>
</protein>
<sequence>MAMALPQPPVVPGIITPVPGHPLTPTDVYNAEQHYFRIFTQRTQQVPGITDQTVRDARIFANEVLAAEAPGNVHPGAPIWAQQLMQQMTQVQQQMAQVQQQTAQLQQDTAQLQQQVTQNFNQLTTQFDRLEMRFIRLHNRSLAGGSVANPLEIVDVPDEFVEMNVRPNLLSQNAGGPLPLIDTHAALVGLSNDDVTQYVALYGVAATGICATDEVTLGQHLGVF</sequence>
<name>A0ABQ0L5M9_MYCCL</name>
<dbReference type="Proteomes" id="UP000815677">
    <property type="component" value="Unassembled WGS sequence"/>
</dbReference>
<accession>A0ABQ0L5M9</accession>
<feature type="coiled-coil region" evidence="1">
    <location>
        <begin position="81"/>
        <end position="115"/>
    </location>
</feature>
<reference evidence="2" key="1">
    <citation type="submission" date="2014-09" db="EMBL/GenBank/DDBJ databases">
        <title>Genome sequence of the luminous mushroom Mycena chlorophos for searching fungal bioluminescence genes.</title>
        <authorList>
            <person name="Tanaka Y."/>
            <person name="Kasuga D."/>
            <person name="Oba Y."/>
            <person name="Hase S."/>
            <person name="Sato K."/>
            <person name="Oba Y."/>
            <person name="Sakakibara Y."/>
        </authorList>
    </citation>
    <scope>NUCLEOTIDE SEQUENCE</scope>
</reference>
<organism evidence="2 3">
    <name type="scientific">Mycena chlorophos</name>
    <name type="common">Agaric fungus</name>
    <name type="synonym">Agaricus chlorophos</name>
    <dbReference type="NCBI Taxonomy" id="658473"/>
    <lineage>
        <taxon>Eukaryota</taxon>
        <taxon>Fungi</taxon>
        <taxon>Dikarya</taxon>
        <taxon>Basidiomycota</taxon>
        <taxon>Agaricomycotina</taxon>
        <taxon>Agaricomycetes</taxon>
        <taxon>Agaricomycetidae</taxon>
        <taxon>Agaricales</taxon>
        <taxon>Marasmiineae</taxon>
        <taxon>Mycenaceae</taxon>
        <taxon>Mycena</taxon>
    </lineage>
</organism>
<evidence type="ECO:0000313" key="2">
    <source>
        <dbReference type="EMBL" id="GAT46411.1"/>
    </source>
</evidence>